<dbReference type="AlphaFoldDB" id="A0A7R9BXC0"/>
<keyword evidence="1" id="KW-1133">Transmembrane helix</keyword>
<evidence type="ECO:0000313" key="2">
    <source>
        <dbReference type="EMBL" id="CAD7283370.1"/>
    </source>
</evidence>
<gene>
    <name evidence="2" type="ORF">NMOB1V02_LOCUS10986</name>
</gene>
<dbReference type="Proteomes" id="UP000678499">
    <property type="component" value="Unassembled WGS sequence"/>
</dbReference>
<evidence type="ECO:0000313" key="3">
    <source>
        <dbReference type="Proteomes" id="UP000678499"/>
    </source>
</evidence>
<dbReference type="EMBL" id="OA887324">
    <property type="protein sequence ID" value="CAD7283370.1"/>
    <property type="molecule type" value="Genomic_DNA"/>
</dbReference>
<keyword evidence="3" id="KW-1185">Reference proteome</keyword>
<sequence>MARHQGGFLHYDDGDKALCSEPLPAQYQLRVPHLNVHKKVSCDTRTASTTERFEDTYDSLETLDQPTSKLLTCPDIFESHLNDAVDYRRNFKRKLPSVSESSLASRLSAVSANPTVHKFSQTLLEMIAAVNQKRDALESKLKRKERVQWDTRLVTTTENAYDVLWYPVTLVAIAVVLPLVYAARRRD</sequence>
<dbReference type="EMBL" id="CAJPEX010005287">
    <property type="protein sequence ID" value="CAG0923522.1"/>
    <property type="molecule type" value="Genomic_DNA"/>
</dbReference>
<accession>A0A7R9BXC0</accession>
<proteinExistence type="predicted"/>
<keyword evidence="1" id="KW-0472">Membrane</keyword>
<evidence type="ECO:0000256" key="1">
    <source>
        <dbReference type="SAM" id="Phobius"/>
    </source>
</evidence>
<organism evidence="2">
    <name type="scientific">Notodromas monacha</name>
    <dbReference type="NCBI Taxonomy" id="399045"/>
    <lineage>
        <taxon>Eukaryota</taxon>
        <taxon>Metazoa</taxon>
        <taxon>Ecdysozoa</taxon>
        <taxon>Arthropoda</taxon>
        <taxon>Crustacea</taxon>
        <taxon>Oligostraca</taxon>
        <taxon>Ostracoda</taxon>
        <taxon>Podocopa</taxon>
        <taxon>Podocopida</taxon>
        <taxon>Cypridocopina</taxon>
        <taxon>Cypridoidea</taxon>
        <taxon>Cyprididae</taxon>
        <taxon>Notodromas</taxon>
    </lineage>
</organism>
<feature type="transmembrane region" description="Helical" evidence="1">
    <location>
        <begin position="163"/>
        <end position="183"/>
    </location>
</feature>
<keyword evidence="1" id="KW-0812">Transmembrane</keyword>
<name>A0A7R9BXC0_9CRUS</name>
<reference evidence="2" key="1">
    <citation type="submission" date="2020-11" db="EMBL/GenBank/DDBJ databases">
        <authorList>
            <person name="Tran Van P."/>
        </authorList>
    </citation>
    <scope>NUCLEOTIDE SEQUENCE</scope>
</reference>
<protein>
    <submittedName>
        <fullName evidence="2">Uncharacterized protein</fullName>
    </submittedName>
</protein>